<dbReference type="Pfam" id="PF00437">
    <property type="entry name" value="T2SSE"/>
    <property type="match status" value="1"/>
</dbReference>
<dbReference type="RefSeq" id="WP_111550064.1">
    <property type="nucleotide sequence ID" value="NZ_LIQE01000008.1"/>
</dbReference>
<name>A0A327YEK9_9RHOB</name>
<dbReference type="NCBIfam" id="TIGR02788">
    <property type="entry name" value="VirB11"/>
    <property type="match status" value="1"/>
</dbReference>
<keyword evidence="2" id="KW-0963">Cytoplasm</keyword>
<dbReference type="Proteomes" id="UP000249165">
    <property type="component" value="Unassembled WGS sequence"/>
</dbReference>
<dbReference type="GO" id="GO:0043684">
    <property type="term" value="C:type IV secretion system complex"/>
    <property type="evidence" value="ECO:0007669"/>
    <property type="project" value="UniProtKB-UniRule"/>
</dbReference>
<dbReference type="InterPro" id="IPR014155">
    <property type="entry name" value="VirB11"/>
</dbReference>
<dbReference type="SUPFAM" id="SSF52540">
    <property type="entry name" value="P-loop containing nucleoside triphosphate hydrolases"/>
    <property type="match status" value="1"/>
</dbReference>
<sequence length="332" mass="35962">MNPTAEKASFLSTYLKPLAAPIADPCVVEIAVNPDGKVWVETRGAEHMVGLEGVFFSPSQARDLATSIASATHGQISEKKPLVSGKIEMNGKPIRAQVVYPPVVDGGPSITLRRYSEDQLTLGDIGLLHGGLVDLDAERQAKAERVIALTEAGDIRTAMKLCIEERLNIMISGGTSTGKTTFARALLALVTKTERIVTIEDAFELFPPQPNRAMLKADRVPSSERTAAKLLETSLRMRPDRIILGELRGDECKTFLDAINTGHSGSFTTIHADTAQKALDRLALMVMSVGINMSFEEVRRYAASSIDVVVQLGRKDGRRGVEQLWVPGSSNP</sequence>
<evidence type="ECO:0000313" key="4">
    <source>
        <dbReference type="EMBL" id="RAK19313.1"/>
    </source>
</evidence>
<dbReference type="PANTHER" id="PTHR30486:SF6">
    <property type="entry name" value="TYPE IV PILUS RETRACTATION ATPASE PILT"/>
    <property type="match status" value="1"/>
</dbReference>
<protein>
    <recommendedName>
        <fullName evidence="2">Type IV secretion system protein</fullName>
    </recommendedName>
</protein>
<dbReference type="AlphaFoldDB" id="A0A327YEK9"/>
<reference evidence="4 5" key="1">
    <citation type="submission" date="2018-06" db="EMBL/GenBank/DDBJ databases">
        <title>Genomic Encyclopedia of Archaeal and Bacterial Type Strains, Phase II (KMG-II): from individual species to whole genera.</title>
        <authorList>
            <person name="Goeker M."/>
        </authorList>
    </citation>
    <scope>NUCLEOTIDE SEQUENCE [LARGE SCALE GENOMIC DNA]</scope>
    <source>
        <strain evidence="4 5">DSM 22011</strain>
    </source>
</reference>
<comment type="subcellular location">
    <subcellularLocation>
        <location evidence="2">Cytoplasm</location>
    </subcellularLocation>
</comment>
<proteinExistence type="inferred from homology"/>
<keyword evidence="2" id="KW-0547">Nucleotide-binding</keyword>
<dbReference type="Gene3D" id="3.30.450.90">
    <property type="match status" value="1"/>
</dbReference>
<comment type="function">
    <text evidence="2">Part of the Type IV secretion system.</text>
</comment>
<dbReference type="CDD" id="cd01130">
    <property type="entry name" value="VirB11-like_ATPase"/>
    <property type="match status" value="1"/>
</dbReference>
<dbReference type="OrthoDB" id="9810761at2"/>
<evidence type="ECO:0000259" key="3">
    <source>
        <dbReference type="Pfam" id="PF00437"/>
    </source>
</evidence>
<evidence type="ECO:0000313" key="5">
    <source>
        <dbReference type="Proteomes" id="UP000249165"/>
    </source>
</evidence>
<dbReference type="GO" id="GO:0005737">
    <property type="term" value="C:cytoplasm"/>
    <property type="evidence" value="ECO:0007669"/>
    <property type="project" value="UniProtKB-SubCell"/>
</dbReference>
<evidence type="ECO:0000256" key="1">
    <source>
        <dbReference type="ARBA" id="ARBA00006611"/>
    </source>
</evidence>
<dbReference type="GO" id="GO:0016887">
    <property type="term" value="F:ATP hydrolysis activity"/>
    <property type="evidence" value="ECO:0007669"/>
    <property type="project" value="InterPro"/>
</dbReference>
<dbReference type="GO" id="GO:0005524">
    <property type="term" value="F:ATP binding"/>
    <property type="evidence" value="ECO:0007669"/>
    <property type="project" value="UniProtKB-UniRule"/>
</dbReference>
<gene>
    <name evidence="4" type="ORF">ATI53_100986</name>
</gene>
<dbReference type="EMBL" id="QLMG01000009">
    <property type="protein sequence ID" value="RAK19313.1"/>
    <property type="molecule type" value="Genomic_DNA"/>
</dbReference>
<dbReference type="GO" id="GO:0044097">
    <property type="term" value="P:secretion by the type IV secretion system"/>
    <property type="evidence" value="ECO:0007669"/>
    <property type="project" value="InterPro"/>
</dbReference>
<organism evidence="4 5">
    <name type="scientific">Salipiger aestuarii</name>
    <dbReference type="NCBI Taxonomy" id="568098"/>
    <lineage>
        <taxon>Bacteria</taxon>
        <taxon>Pseudomonadati</taxon>
        <taxon>Pseudomonadota</taxon>
        <taxon>Alphaproteobacteria</taxon>
        <taxon>Rhodobacterales</taxon>
        <taxon>Roseobacteraceae</taxon>
        <taxon>Salipiger</taxon>
    </lineage>
</organism>
<dbReference type="PANTHER" id="PTHR30486">
    <property type="entry name" value="TWITCHING MOTILITY PROTEIN PILT"/>
    <property type="match status" value="1"/>
</dbReference>
<keyword evidence="2" id="KW-0067">ATP-binding</keyword>
<dbReference type="Gene3D" id="3.40.50.300">
    <property type="entry name" value="P-loop containing nucleotide triphosphate hydrolases"/>
    <property type="match status" value="1"/>
</dbReference>
<dbReference type="InterPro" id="IPR027417">
    <property type="entry name" value="P-loop_NTPase"/>
</dbReference>
<dbReference type="InterPro" id="IPR001482">
    <property type="entry name" value="T2SS/T4SS_dom"/>
</dbReference>
<evidence type="ECO:0000256" key="2">
    <source>
        <dbReference type="RuleBase" id="RU366071"/>
    </source>
</evidence>
<dbReference type="InterPro" id="IPR050921">
    <property type="entry name" value="T4SS_GSP_E_ATPase"/>
</dbReference>
<comment type="similarity">
    <text evidence="1 2">Belongs to the GSP E family.</text>
</comment>
<feature type="domain" description="Bacterial type II secretion system protein E" evidence="3">
    <location>
        <begin position="161"/>
        <end position="312"/>
    </location>
</feature>
<comment type="caution">
    <text evidence="4">The sequence shown here is derived from an EMBL/GenBank/DDBJ whole genome shotgun (WGS) entry which is preliminary data.</text>
</comment>
<keyword evidence="5" id="KW-1185">Reference proteome</keyword>
<accession>A0A327YEK9</accession>